<evidence type="ECO:0000313" key="1">
    <source>
        <dbReference type="EMBL" id="KAJ9104972.1"/>
    </source>
</evidence>
<accession>A0ACC2W2V7</accession>
<evidence type="ECO:0000313" key="2">
    <source>
        <dbReference type="Proteomes" id="UP001230649"/>
    </source>
</evidence>
<reference evidence="1" key="1">
    <citation type="submission" date="2023-04" db="EMBL/GenBank/DDBJ databases">
        <title>Draft Genome sequencing of Naganishia species isolated from polar environments using Oxford Nanopore Technology.</title>
        <authorList>
            <person name="Leo P."/>
            <person name="Venkateswaran K."/>
        </authorList>
    </citation>
    <scope>NUCLEOTIDE SEQUENCE</scope>
    <source>
        <strain evidence="1">MNA-CCFEE 5262</strain>
    </source>
</reference>
<comment type="caution">
    <text evidence="1">The sequence shown here is derived from an EMBL/GenBank/DDBJ whole genome shotgun (WGS) entry which is preliminary data.</text>
</comment>
<dbReference type="Proteomes" id="UP001230649">
    <property type="component" value="Unassembled WGS sequence"/>
</dbReference>
<sequence length="176" mass="19795">MAEKRPFAQAPGGTVHDKRRWNSDQRVEWAEYANSLRNLLQLRQLARSGEVLSDDQLSKIDLIRAANLIQDVKEVLAVRPKKWASRQLASKEVELLMTELEESQNEWVELRDVGQAIESFQSKPSVNVATATESPPRSEYDLYTFKTSSPGAPSPSRPSCTSQVPTKLEAQTQNDV</sequence>
<name>A0ACC2W2V7_9TREE</name>
<gene>
    <name evidence="1" type="ORF">QFC20_004410</name>
</gene>
<dbReference type="EMBL" id="JASBWS010000051">
    <property type="protein sequence ID" value="KAJ9104972.1"/>
    <property type="molecule type" value="Genomic_DNA"/>
</dbReference>
<proteinExistence type="predicted"/>
<protein>
    <submittedName>
        <fullName evidence="1">Uncharacterized protein</fullName>
    </submittedName>
</protein>
<keyword evidence="2" id="KW-1185">Reference proteome</keyword>
<organism evidence="1 2">
    <name type="scientific">Naganishia adeliensis</name>
    <dbReference type="NCBI Taxonomy" id="92952"/>
    <lineage>
        <taxon>Eukaryota</taxon>
        <taxon>Fungi</taxon>
        <taxon>Dikarya</taxon>
        <taxon>Basidiomycota</taxon>
        <taxon>Agaricomycotina</taxon>
        <taxon>Tremellomycetes</taxon>
        <taxon>Filobasidiales</taxon>
        <taxon>Filobasidiaceae</taxon>
        <taxon>Naganishia</taxon>
    </lineage>
</organism>